<evidence type="ECO:0000256" key="1">
    <source>
        <dbReference type="SAM" id="MobiDB-lite"/>
    </source>
</evidence>
<evidence type="ECO:0000313" key="3">
    <source>
        <dbReference type="Proteomes" id="UP000193642"/>
    </source>
</evidence>
<name>A0A1Y2CD27_9FUNG</name>
<feature type="compositionally biased region" description="Basic and acidic residues" evidence="1">
    <location>
        <begin position="300"/>
        <end position="319"/>
    </location>
</feature>
<gene>
    <name evidence="2" type="ORF">BCR33DRAFT_716692</name>
</gene>
<evidence type="ECO:0000313" key="2">
    <source>
        <dbReference type="EMBL" id="ORY44724.1"/>
    </source>
</evidence>
<organism evidence="2 3">
    <name type="scientific">Rhizoclosmatium globosum</name>
    <dbReference type="NCBI Taxonomy" id="329046"/>
    <lineage>
        <taxon>Eukaryota</taxon>
        <taxon>Fungi</taxon>
        <taxon>Fungi incertae sedis</taxon>
        <taxon>Chytridiomycota</taxon>
        <taxon>Chytridiomycota incertae sedis</taxon>
        <taxon>Chytridiomycetes</taxon>
        <taxon>Chytridiales</taxon>
        <taxon>Chytriomycetaceae</taxon>
        <taxon>Rhizoclosmatium</taxon>
    </lineage>
</organism>
<feature type="compositionally biased region" description="Gly residues" evidence="1">
    <location>
        <begin position="58"/>
        <end position="83"/>
    </location>
</feature>
<feature type="compositionally biased region" description="Basic and acidic residues" evidence="1">
    <location>
        <begin position="330"/>
        <end position="391"/>
    </location>
</feature>
<feature type="compositionally biased region" description="Basic and acidic residues" evidence="1">
    <location>
        <begin position="221"/>
        <end position="291"/>
    </location>
</feature>
<accession>A0A1Y2CD27</accession>
<feature type="region of interest" description="Disordered" evidence="1">
    <location>
        <begin position="22"/>
        <end position="449"/>
    </location>
</feature>
<feature type="compositionally biased region" description="Basic and acidic residues" evidence="1">
    <location>
        <begin position="106"/>
        <end position="131"/>
    </location>
</feature>
<proteinExistence type="predicted"/>
<dbReference type="Proteomes" id="UP000193642">
    <property type="component" value="Unassembled WGS sequence"/>
</dbReference>
<feature type="compositionally biased region" description="Basic and acidic residues" evidence="1">
    <location>
        <begin position="42"/>
        <end position="54"/>
    </location>
</feature>
<reference evidence="2 3" key="1">
    <citation type="submission" date="2016-07" db="EMBL/GenBank/DDBJ databases">
        <title>Pervasive Adenine N6-methylation of Active Genes in Fungi.</title>
        <authorList>
            <consortium name="DOE Joint Genome Institute"/>
            <person name="Mondo S.J."/>
            <person name="Dannebaum R.O."/>
            <person name="Kuo R.C."/>
            <person name="Labutti K."/>
            <person name="Haridas S."/>
            <person name="Kuo A."/>
            <person name="Salamov A."/>
            <person name="Ahrendt S.R."/>
            <person name="Lipzen A."/>
            <person name="Sullivan W."/>
            <person name="Andreopoulos W.B."/>
            <person name="Clum A."/>
            <person name="Lindquist E."/>
            <person name="Daum C."/>
            <person name="Ramamoorthy G.K."/>
            <person name="Gryganskyi A."/>
            <person name="Culley D."/>
            <person name="Magnuson J.K."/>
            <person name="James T.Y."/>
            <person name="O'Malley M.A."/>
            <person name="Stajich J.E."/>
            <person name="Spatafora J.W."/>
            <person name="Visel A."/>
            <person name="Grigoriev I.V."/>
        </authorList>
    </citation>
    <scope>NUCLEOTIDE SEQUENCE [LARGE SCALE GENOMIC DNA]</scope>
    <source>
        <strain evidence="2 3">JEL800</strain>
    </source>
</reference>
<dbReference type="AlphaFoldDB" id="A0A1Y2CD27"/>
<comment type="caution">
    <text evidence="2">The sequence shown here is derived from an EMBL/GenBank/DDBJ whole genome shotgun (WGS) entry which is preliminary data.</text>
</comment>
<protein>
    <submittedName>
        <fullName evidence="2">Uncharacterized protein</fullName>
    </submittedName>
</protein>
<dbReference type="EMBL" id="MCGO01000021">
    <property type="protein sequence ID" value="ORY44724.1"/>
    <property type="molecule type" value="Genomic_DNA"/>
</dbReference>
<sequence>MSNAIPITDLEEGEVKDAFSNRDGNMFQAKGPNRWDGVDVGGWKRPDSVGRSRFEGSQGRGFGEEFVGGGGGRGGRGGRGPKGGQQQRGFGSGANMDPIKVRAAYARKETEEVVRRDSPQRTERSPVRVEVSEGPVSGMVNPERMRLLGITEDQDGGRNGHTIRRSPSPRQDRPVRRSPSPPPRRDESHSRTELEPPIHPSRLQLRGDEFSPRPRPASPSRTERLPDRSSRDSEPYQRTRSPVFDREAKRSRRNDTFERPQRVGGDDERQIRTRREEIQPDHTRAEVRPGEDATYGWKRHGGDRSPEWSKRMDGERPPVDRYGSSKRNGYKRDDLRDGYRSSGRDGDRREMERDSGRRDDRQRDAYPPRREDLRREEIPIRRDDTRVRDDVGSGYRRARSPPPPPEAVTVGERERLNAGGGRYSRRRSPSPVSQAGRYSSSRREFEGRH</sequence>
<feature type="compositionally biased region" description="Basic and acidic residues" evidence="1">
    <location>
        <begin position="183"/>
        <end position="196"/>
    </location>
</feature>
<keyword evidence="3" id="KW-1185">Reference proteome</keyword>